<evidence type="ECO:0000259" key="1">
    <source>
        <dbReference type="PROSITE" id="PS50042"/>
    </source>
</evidence>
<evidence type="ECO:0000313" key="2">
    <source>
        <dbReference type="EMBL" id="ASV73627.1"/>
    </source>
</evidence>
<gene>
    <name evidence="2" type="ORF">THTE_1025</name>
</gene>
<dbReference type="CDD" id="cd00038">
    <property type="entry name" value="CAP_ED"/>
    <property type="match status" value="1"/>
</dbReference>
<dbReference type="Pfam" id="PF00027">
    <property type="entry name" value="cNMP_binding"/>
    <property type="match status" value="1"/>
</dbReference>
<dbReference type="PANTHER" id="PTHR24567:SF74">
    <property type="entry name" value="HTH-TYPE TRANSCRIPTIONAL REGULATOR ARCR"/>
    <property type="match status" value="1"/>
</dbReference>
<dbReference type="PROSITE" id="PS50042">
    <property type="entry name" value="CNMP_BINDING_3"/>
    <property type="match status" value="1"/>
</dbReference>
<dbReference type="InterPro" id="IPR000595">
    <property type="entry name" value="cNMP-bd_dom"/>
</dbReference>
<dbReference type="KEGG" id="ttf:THTE_1025"/>
<sequence length="147" mass="16496">MVSPEMLRRYPYFAKISEESLKEIAMMAEERSYPAGLQLFNEGDPADYLNIIVEGEVQIQYQLGNGEKRTVDTLVPGDILVWSALIEPYRTTAIGTTSKPTKVIAIKAKPLRELCDRDPMVGYQLTREIAKLLAHRLESARVQLAAA</sequence>
<reference evidence="2 3" key="1">
    <citation type="journal article" name="Front. Microbiol.">
        <title>Sugar Metabolism of the First Thermophilic Planctomycete Thermogutta terrifontis: Comparative Genomic and Transcriptomic Approaches.</title>
        <authorList>
            <person name="Elcheninov A.G."/>
            <person name="Menzel P."/>
            <person name="Gudbergsdottir S.R."/>
            <person name="Slesarev A.I."/>
            <person name="Kadnikov V.V."/>
            <person name="Krogh A."/>
            <person name="Bonch-Osmolovskaya E.A."/>
            <person name="Peng X."/>
            <person name="Kublanov I.V."/>
        </authorList>
    </citation>
    <scope>NUCLEOTIDE SEQUENCE [LARGE SCALE GENOMIC DNA]</scope>
    <source>
        <strain evidence="2 3">R1</strain>
    </source>
</reference>
<dbReference type="InterPro" id="IPR018490">
    <property type="entry name" value="cNMP-bd_dom_sf"/>
</dbReference>
<evidence type="ECO:0000313" key="3">
    <source>
        <dbReference type="Proteomes" id="UP000215086"/>
    </source>
</evidence>
<dbReference type="InterPro" id="IPR014710">
    <property type="entry name" value="RmlC-like_jellyroll"/>
</dbReference>
<name>A0A286RCI9_9BACT</name>
<feature type="domain" description="Cyclic nucleotide-binding" evidence="1">
    <location>
        <begin position="12"/>
        <end position="114"/>
    </location>
</feature>
<keyword evidence="3" id="KW-1185">Reference proteome</keyword>
<dbReference type="Gene3D" id="2.60.120.10">
    <property type="entry name" value="Jelly Rolls"/>
    <property type="match status" value="1"/>
</dbReference>
<organism evidence="2 3">
    <name type="scientific">Thermogutta terrifontis</name>
    <dbReference type="NCBI Taxonomy" id="1331910"/>
    <lineage>
        <taxon>Bacteria</taxon>
        <taxon>Pseudomonadati</taxon>
        <taxon>Planctomycetota</taxon>
        <taxon>Planctomycetia</taxon>
        <taxon>Pirellulales</taxon>
        <taxon>Thermoguttaceae</taxon>
        <taxon>Thermogutta</taxon>
    </lineage>
</organism>
<proteinExistence type="predicted"/>
<accession>A0A286RCI9</accession>
<dbReference type="SUPFAM" id="SSF51206">
    <property type="entry name" value="cAMP-binding domain-like"/>
    <property type="match status" value="1"/>
</dbReference>
<dbReference type="SMART" id="SM00100">
    <property type="entry name" value="cNMP"/>
    <property type="match status" value="1"/>
</dbReference>
<dbReference type="EMBL" id="CP018477">
    <property type="protein sequence ID" value="ASV73627.1"/>
    <property type="molecule type" value="Genomic_DNA"/>
</dbReference>
<dbReference type="GO" id="GO:0003700">
    <property type="term" value="F:DNA-binding transcription factor activity"/>
    <property type="evidence" value="ECO:0007669"/>
    <property type="project" value="TreeGrafter"/>
</dbReference>
<dbReference type="OrthoDB" id="290916at2"/>
<dbReference type="PANTHER" id="PTHR24567">
    <property type="entry name" value="CRP FAMILY TRANSCRIPTIONAL REGULATORY PROTEIN"/>
    <property type="match status" value="1"/>
</dbReference>
<dbReference type="Proteomes" id="UP000215086">
    <property type="component" value="Chromosome"/>
</dbReference>
<dbReference type="InterPro" id="IPR050397">
    <property type="entry name" value="Env_Response_Regulators"/>
</dbReference>
<dbReference type="AlphaFoldDB" id="A0A286RCI9"/>
<dbReference type="RefSeq" id="WP_095414165.1">
    <property type="nucleotide sequence ID" value="NZ_CP018477.1"/>
</dbReference>
<protein>
    <submittedName>
        <fullName evidence="2">cAMP-binding protein - catabolite gene activator and regulatory subunit of cAMP-dependent protein kinase</fullName>
    </submittedName>
</protein>
<dbReference type="GO" id="GO:0005829">
    <property type="term" value="C:cytosol"/>
    <property type="evidence" value="ECO:0007669"/>
    <property type="project" value="TreeGrafter"/>
</dbReference>